<feature type="DNA-binding region" description="H-T-H motif" evidence="4">
    <location>
        <begin position="29"/>
        <end position="48"/>
    </location>
</feature>
<protein>
    <submittedName>
        <fullName evidence="6">TetR family transcriptional regulator</fullName>
    </submittedName>
</protein>
<dbReference type="EMBL" id="PDGH01000134">
    <property type="protein sequence ID" value="POB43272.1"/>
    <property type="molecule type" value="Genomic_DNA"/>
</dbReference>
<dbReference type="PANTHER" id="PTHR47506:SF10">
    <property type="entry name" value="TRANSCRIPTIONAL REGULATORY PROTEIN"/>
    <property type="match status" value="1"/>
</dbReference>
<dbReference type="Pfam" id="PF00440">
    <property type="entry name" value="TetR_N"/>
    <property type="match status" value="1"/>
</dbReference>
<sequence length="195" mass="22153">MARKANFNRDDKLLEAMDLFWRKGYASTAISDLVDELKINRFSLYNTFGDKQQLYYEALEMYLTSISFPSLGDVSQPGASLAELEAFLNHFAQIQRERSCGCFMQNALIEHAGDDDEVLKKGNRLFDHLLEVLTNAIENGQKNQQITTTIPASALAKLVLNQMQGMRVMGKTKRYDDLEIALQTLLALIKLEPRQ</sequence>
<accession>A0A2S3QXK2</accession>
<comment type="caution">
    <text evidence="6">The sequence shown here is derived from an EMBL/GenBank/DDBJ whole genome shotgun (WGS) entry which is preliminary data.</text>
</comment>
<dbReference type="Gene3D" id="1.10.10.60">
    <property type="entry name" value="Homeodomain-like"/>
    <property type="match status" value="1"/>
</dbReference>
<keyword evidence="2 4" id="KW-0238">DNA-binding</keyword>
<dbReference type="SUPFAM" id="SSF48498">
    <property type="entry name" value="Tetracyclin repressor-like, C-terminal domain"/>
    <property type="match status" value="1"/>
</dbReference>
<dbReference type="AlphaFoldDB" id="A0A2S3QXK2"/>
<dbReference type="Proteomes" id="UP000237466">
    <property type="component" value="Unassembled WGS sequence"/>
</dbReference>
<evidence type="ECO:0000313" key="7">
    <source>
        <dbReference type="Proteomes" id="UP000237466"/>
    </source>
</evidence>
<keyword evidence="1" id="KW-0805">Transcription regulation</keyword>
<gene>
    <name evidence="6" type="ORF">CRN52_20895</name>
</gene>
<reference evidence="6 7" key="1">
    <citation type="journal article" date="2018" name="Front. Microbiol.">
        <title>Phylogeny of Vibrio vulnificus from the Analysis of the Core-Genome: Implications for Intra-Species Taxonomy.</title>
        <authorList>
            <person name="Roig F.J."/>
            <person name="Gonzalez-Candelas F."/>
            <person name="Sanjuan E."/>
            <person name="Fouz B."/>
            <person name="Feil E.J."/>
            <person name="Llorens C."/>
            <person name="Baker-Austin C."/>
            <person name="Oliver J.D."/>
            <person name="Danin-Poleg Y."/>
            <person name="Gibas C.J."/>
            <person name="Kashi Y."/>
            <person name="Gulig P.A."/>
            <person name="Morrison S.S."/>
            <person name="Amaro C."/>
        </authorList>
    </citation>
    <scope>NUCLEOTIDE SEQUENCE [LARGE SCALE GENOMIC DNA]</scope>
    <source>
        <strain evidence="6 7">CECT4608</strain>
    </source>
</reference>
<proteinExistence type="predicted"/>
<keyword evidence="3" id="KW-0804">Transcription</keyword>
<evidence type="ECO:0000256" key="1">
    <source>
        <dbReference type="ARBA" id="ARBA00023015"/>
    </source>
</evidence>
<dbReference type="PANTHER" id="PTHR47506">
    <property type="entry name" value="TRANSCRIPTIONAL REGULATORY PROTEIN"/>
    <property type="match status" value="1"/>
</dbReference>
<dbReference type="Gene3D" id="1.10.357.10">
    <property type="entry name" value="Tetracycline Repressor, domain 2"/>
    <property type="match status" value="1"/>
</dbReference>
<dbReference type="SUPFAM" id="SSF46689">
    <property type="entry name" value="Homeodomain-like"/>
    <property type="match status" value="1"/>
</dbReference>
<feature type="domain" description="HTH tetR-type" evidence="5">
    <location>
        <begin position="6"/>
        <end position="66"/>
    </location>
</feature>
<name>A0A2S3QXK2_VIBVL</name>
<evidence type="ECO:0000259" key="5">
    <source>
        <dbReference type="PROSITE" id="PS50977"/>
    </source>
</evidence>
<dbReference type="RefSeq" id="WP_103201101.1">
    <property type="nucleotide sequence ID" value="NZ_JAERHQ010000017.1"/>
</dbReference>
<dbReference type="Pfam" id="PF16925">
    <property type="entry name" value="TetR_C_13"/>
    <property type="match status" value="1"/>
</dbReference>
<organism evidence="6 7">
    <name type="scientific">Vibrio vulnificus</name>
    <dbReference type="NCBI Taxonomy" id="672"/>
    <lineage>
        <taxon>Bacteria</taxon>
        <taxon>Pseudomonadati</taxon>
        <taxon>Pseudomonadota</taxon>
        <taxon>Gammaproteobacteria</taxon>
        <taxon>Vibrionales</taxon>
        <taxon>Vibrionaceae</taxon>
        <taxon>Vibrio</taxon>
    </lineage>
</organism>
<dbReference type="InterPro" id="IPR001647">
    <property type="entry name" value="HTH_TetR"/>
</dbReference>
<dbReference type="GO" id="GO:0003677">
    <property type="term" value="F:DNA binding"/>
    <property type="evidence" value="ECO:0007669"/>
    <property type="project" value="UniProtKB-UniRule"/>
</dbReference>
<dbReference type="InterPro" id="IPR009057">
    <property type="entry name" value="Homeodomain-like_sf"/>
</dbReference>
<dbReference type="PROSITE" id="PS50977">
    <property type="entry name" value="HTH_TETR_2"/>
    <property type="match status" value="1"/>
</dbReference>
<evidence type="ECO:0000256" key="4">
    <source>
        <dbReference type="PROSITE-ProRule" id="PRU00335"/>
    </source>
</evidence>
<evidence type="ECO:0000256" key="3">
    <source>
        <dbReference type="ARBA" id="ARBA00023163"/>
    </source>
</evidence>
<evidence type="ECO:0000313" key="6">
    <source>
        <dbReference type="EMBL" id="POB43272.1"/>
    </source>
</evidence>
<evidence type="ECO:0000256" key="2">
    <source>
        <dbReference type="ARBA" id="ARBA00023125"/>
    </source>
</evidence>
<dbReference type="InterPro" id="IPR011075">
    <property type="entry name" value="TetR_C"/>
</dbReference>
<dbReference type="InterPro" id="IPR036271">
    <property type="entry name" value="Tet_transcr_reg_TetR-rel_C_sf"/>
</dbReference>